<name>A0A834SL25_9FABA</name>
<dbReference type="EMBL" id="JAAIUW010000012">
    <property type="protein sequence ID" value="KAF7805361.1"/>
    <property type="molecule type" value="Genomic_DNA"/>
</dbReference>
<accession>A0A834SL25</accession>
<comment type="caution">
    <text evidence="1">The sequence shown here is derived from an EMBL/GenBank/DDBJ whole genome shotgun (WGS) entry which is preliminary data.</text>
</comment>
<protein>
    <submittedName>
        <fullName evidence="1">Uncharacterized protein</fullName>
    </submittedName>
</protein>
<keyword evidence="2" id="KW-1185">Reference proteome</keyword>
<evidence type="ECO:0000313" key="1">
    <source>
        <dbReference type="EMBL" id="KAF7805361.1"/>
    </source>
</evidence>
<dbReference type="AlphaFoldDB" id="A0A834SL25"/>
<organism evidence="1 2">
    <name type="scientific">Senna tora</name>
    <dbReference type="NCBI Taxonomy" id="362788"/>
    <lineage>
        <taxon>Eukaryota</taxon>
        <taxon>Viridiplantae</taxon>
        <taxon>Streptophyta</taxon>
        <taxon>Embryophyta</taxon>
        <taxon>Tracheophyta</taxon>
        <taxon>Spermatophyta</taxon>
        <taxon>Magnoliopsida</taxon>
        <taxon>eudicotyledons</taxon>
        <taxon>Gunneridae</taxon>
        <taxon>Pentapetalae</taxon>
        <taxon>rosids</taxon>
        <taxon>fabids</taxon>
        <taxon>Fabales</taxon>
        <taxon>Fabaceae</taxon>
        <taxon>Caesalpinioideae</taxon>
        <taxon>Cassia clade</taxon>
        <taxon>Senna</taxon>
    </lineage>
</organism>
<proteinExistence type="predicted"/>
<evidence type="ECO:0000313" key="2">
    <source>
        <dbReference type="Proteomes" id="UP000634136"/>
    </source>
</evidence>
<gene>
    <name evidence="1" type="ORF">G2W53_037522</name>
</gene>
<sequence>MEFNVKTKRQPHATASHTISVYYY</sequence>
<dbReference type="Proteomes" id="UP000634136">
    <property type="component" value="Unassembled WGS sequence"/>
</dbReference>
<reference evidence="1" key="1">
    <citation type="submission" date="2020-09" db="EMBL/GenBank/DDBJ databases">
        <title>Genome-Enabled Discovery of Anthraquinone Biosynthesis in Senna tora.</title>
        <authorList>
            <person name="Kang S.-H."/>
            <person name="Pandey R.P."/>
            <person name="Lee C.-M."/>
            <person name="Sim J.-S."/>
            <person name="Jeong J.-T."/>
            <person name="Choi B.-S."/>
            <person name="Jung M."/>
            <person name="Ginzburg D."/>
            <person name="Zhao K."/>
            <person name="Won S.Y."/>
            <person name="Oh T.-J."/>
            <person name="Yu Y."/>
            <person name="Kim N.-H."/>
            <person name="Lee O.R."/>
            <person name="Lee T.-H."/>
            <person name="Bashyal P."/>
            <person name="Kim T.-S."/>
            <person name="Lee W.-H."/>
            <person name="Kawkins C."/>
            <person name="Kim C.-K."/>
            <person name="Kim J.S."/>
            <person name="Ahn B.O."/>
            <person name="Rhee S.Y."/>
            <person name="Sohng J.K."/>
        </authorList>
    </citation>
    <scope>NUCLEOTIDE SEQUENCE</scope>
    <source>
        <tissue evidence="1">Leaf</tissue>
    </source>
</reference>